<dbReference type="EC" id="2.4.1.-" evidence="10"/>
<evidence type="ECO:0000313" key="12">
    <source>
        <dbReference type="WBParaSite" id="Gr19_v10_g14083.t1"/>
    </source>
</evidence>
<evidence type="ECO:0000313" key="11">
    <source>
        <dbReference type="Proteomes" id="UP000887572"/>
    </source>
</evidence>
<keyword evidence="11" id="KW-1185">Reference proteome</keyword>
<sequence>MNYFTKKKQIVGKKKIKASPLITSSFRKKISSTYLRSNFVSAWLIRLLFLAFIIALCYLIFYETQFYKNPQSALIRVFFREKTQFEIRFKNIRQPYWIRVPPKAPCSKPTKLLILVMTRRGAFVQRNSIRKTWAKDALSGTVFRYLVGDPSETDAKNNRKTAEEQQKLDEEFAKFGDLIFLNGIIDSYKNLHLKWYAALQWQQNFCAGAEFLMKTDDDTIVHLPRLDHWIEHKFRPALKKHLATYFGWIISGVQPIRQKGHRWYVSKSAYPHNWYPDYMQGATYLASSQAISAVIRHAHEVDGFNMDDVLFTGILAKLANVTLFSAGDHFRVGSSLGAKEKCVDGIPVAVALQSVDTFLDNMSRLCCLARCVRARCQVSVKIRLGFRFCVFSRRLASGTREARSRRKTTAENTEAKTLANISAFRQFIQQIQLSPLSLFDVRERGSEAERAKRA</sequence>
<organism evidence="11 12">
    <name type="scientific">Globodera rostochiensis</name>
    <name type="common">Golden nematode worm</name>
    <name type="synonym">Heterodera rostochiensis</name>
    <dbReference type="NCBI Taxonomy" id="31243"/>
    <lineage>
        <taxon>Eukaryota</taxon>
        <taxon>Metazoa</taxon>
        <taxon>Ecdysozoa</taxon>
        <taxon>Nematoda</taxon>
        <taxon>Chromadorea</taxon>
        <taxon>Rhabditida</taxon>
        <taxon>Tylenchina</taxon>
        <taxon>Tylenchomorpha</taxon>
        <taxon>Tylenchoidea</taxon>
        <taxon>Heteroderidae</taxon>
        <taxon>Heteroderinae</taxon>
        <taxon>Globodera</taxon>
    </lineage>
</organism>
<evidence type="ECO:0000256" key="1">
    <source>
        <dbReference type="ARBA" id="ARBA00004323"/>
    </source>
</evidence>
<keyword evidence="8 10" id="KW-0333">Golgi apparatus</keyword>
<evidence type="ECO:0000256" key="8">
    <source>
        <dbReference type="ARBA" id="ARBA00023034"/>
    </source>
</evidence>
<evidence type="ECO:0000256" key="6">
    <source>
        <dbReference type="ARBA" id="ARBA00022968"/>
    </source>
</evidence>
<evidence type="ECO:0000256" key="10">
    <source>
        <dbReference type="RuleBase" id="RU363063"/>
    </source>
</evidence>
<dbReference type="Gene3D" id="3.90.550.50">
    <property type="match status" value="1"/>
</dbReference>
<keyword evidence="6 10" id="KW-0735">Signal-anchor</keyword>
<reference evidence="12" key="1">
    <citation type="submission" date="2022-11" db="UniProtKB">
        <authorList>
            <consortium name="WormBaseParasite"/>
        </authorList>
    </citation>
    <scope>IDENTIFICATION</scope>
</reference>
<comment type="subcellular location">
    <subcellularLocation>
        <location evidence="1 10">Golgi apparatus membrane</location>
        <topology evidence="1 10">Single-pass type II membrane protein</topology>
    </subcellularLocation>
</comment>
<keyword evidence="4" id="KW-0808">Transferase</keyword>
<keyword evidence="5 10" id="KW-0812">Transmembrane</keyword>
<dbReference type="PANTHER" id="PTHR11214">
    <property type="entry name" value="BETA-1,3-N-ACETYLGLUCOSAMINYLTRANSFERASE"/>
    <property type="match status" value="1"/>
</dbReference>
<dbReference type="GO" id="GO:0006493">
    <property type="term" value="P:protein O-linked glycosylation"/>
    <property type="evidence" value="ECO:0007669"/>
    <property type="project" value="TreeGrafter"/>
</dbReference>
<dbReference type="Proteomes" id="UP000887572">
    <property type="component" value="Unplaced"/>
</dbReference>
<name>A0A914H5R6_GLORO</name>
<evidence type="ECO:0000256" key="2">
    <source>
        <dbReference type="ARBA" id="ARBA00008661"/>
    </source>
</evidence>
<feature type="transmembrane region" description="Helical" evidence="10">
    <location>
        <begin position="39"/>
        <end position="61"/>
    </location>
</feature>
<keyword evidence="3 10" id="KW-0328">Glycosyltransferase</keyword>
<proteinExistence type="inferred from homology"/>
<keyword evidence="9 10" id="KW-0472">Membrane</keyword>
<dbReference type="InterPro" id="IPR002659">
    <property type="entry name" value="Glyco_trans_31"/>
</dbReference>
<dbReference type="AlphaFoldDB" id="A0A914H5R6"/>
<dbReference type="PANTHER" id="PTHR11214:SF314">
    <property type="entry name" value="HEXOSYLTRANSFERASE"/>
    <property type="match status" value="1"/>
</dbReference>
<evidence type="ECO:0000256" key="4">
    <source>
        <dbReference type="ARBA" id="ARBA00022679"/>
    </source>
</evidence>
<evidence type="ECO:0000256" key="9">
    <source>
        <dbReference type="ARBA" id="ARBA00023136"/>
    </source>
</evidence>
<dbReference type="WBParaSite" id="Gr19_v10_g14083.t1">
    <property type="protein sequence ID" value="Gr19_v10_g14083.t1"/>
    <property type="gene ID" value="Gr19_v10_g14083"/>
</dbReference>
<accession>A0A914H5R6</accession>
<evidence type="ECO:0000256" key="5">
    <source>
        <dbReference type="ARBA" id="ARBA00022692"/>
    </source>
</evidence>
<keyword evidence="7 10" id="KW-1133">Transmembrane helix</keyword>
<comment type="similarity">
    <text evidence="2 10">Belongs to the glycosyltransferase 31 family.</text>
</comment>
<evidence type="ECO:0000256" key="7">
    <source>
        <dbReference type="ARBA" id="ARBA00022989"/>
    </source>
</evidence>
<dbReference type="GO" id="GO:0016758">
    <property type="term" value="F:hexosyltransferase activity"/>
    <property type="evidence" value="ECO:0007669"/>
    <property type="project" value="InterPro"/>
</dbReference>
<dbReference type="Pfam" id="PF01762">
    <property type="entry name" value="Galactosyl_T"/>
    <property type="match status" value="1"/>
</dbReference>
<dbReference type="GO" id="GO:0000139">
    <property type="term" value="C:Golgi membrane"/>
    <property type="evidence" value="ECO:0007669"/>
    <property type="project" value="UniProtKB-SubCell"/>
</dbReference>
<evidence type="ECO:0000256" key="3">
    <source>
        <dbReference type="ARBA" id="ARBA00022676"/>
    </source>
</evidence>
<protein>
    <recommendedName>
        <fullName evidence="10">Hexosyltransferase</fullName>
        <ecNumber evidence="10">2.4.1.-</ecNumber>
    </recommendedName>
</protein>